<evidence type="ECO:0000313" key="3">
    <source>
        <dbReference type="Proteomes" id="UP000623129"/>
    </source>
</evidence>
<dbReference type="InterPro" id="IPR011042">
    <property type="entry name" value="6-blade_b-propeller_TolB-like"/>
</dbReference>
<evidence type="ECO:0000313" key="2">
    <source>
        <dbReference type="EMBL" id="KAF3333585.1"/>
    </source>
</evidence>
<protein>
    <submittedName>
        <fullName evidence="2">HIPL1 protein-like protein</fullName>
    </submittedName>
</protein>
<organism evidence="2 3">
    <name type="scientific">Carex littledalei</name>
    <dbReference type="NCBI Taxonomy" id="544730"/>
    <lineage>
        <taxon>Eukaryota</taxon>
        <taxon>Viridiplantae</taxon>
        <taxon>Streptophyta</taxon>
        <taxon>Embryophyta</taxon>
        <taxon>Tracheophyta</taxon>
        <taxon>Spermatophyta</taxon>
        <taxon>Magnoliopsida</taxon>
        <taxon>Liliopsida</taxon>
        <taxon>Poales</taxon>
        <taxon>Cyperaceae</taxon>
        <taxon>Cyperoideae</taxon>
        <taxon>Cariceae</taxon>
        <taxon>Carex</taxon>
        <taxon>Carex subgen. Euthyceras</taxon>
    </lineage>
</organism>
<dbReference type="PANTHER" id="PTHR19328">
    <property type="entry name" value="HEDGEHOG-INTERACTING PROTEIN"/>
    <property type="match status" value="1"/>
</dbReference>
<feature type="compositionally biased region" description="Pro residues" evidence="1">
    <location>
        <begin position="253"/>
        <end position="263"/>
    </location>
</feature>
<comment type="caution">
    <text evidence="2">The sequence shown here is derived from an EMBL/GenBank/DDBJ whole genome shotgun (WGS) entry which is preliminary data.</text>
</comment>
<dbReference type="EMBL" id="SWLB01000010">
    <property type="protein sequence ID" value="KAF3333585.1"/>
    <property type="molecule type" value="Genomic_DNA"/>
</dbReference>
<gene>
    <name evidence="2" type="ORF">FCM35_KLT01276</name>
</gene>
<keyword evidence="3" id="KW-1185">Reference proteome</keyword>
<accession>A0A833VMY7</accession>
<dbReference type="OrthoDB" id="778581at2759"/>
<reference evidence="2" key="1">
    <citation type="submission" date="2020-01" db="EMBL/GenBank/DDBJ databases">
        <title>Genome sequence of Kobresia littledalei, the first chromosome-level genome in the family Cyperaceae.</title>
        <authorList>
            <person name="Qu G."/>
        </authorList>
    </citation>
    <scope>NUCLEOTIDE SEQUENCE</scope>
    <source>
        <strain evidence="2">C.B.Clarke</strain>
        <tissue evidence="2">Leaf</tissue>
    </source>
</reference>
<dbReference type="Proteomes" id="UP000623129">
    <property type="component" value="Unassembled WGS sequence"/>
</dbReference>
<dbReference type="AlphaFoldDB" id="A0A833VMY7"/>
<evidence type="ECO:0000256" key="1">
    <source>
        <dbReference type="SAM" id="MobiDB-lite"/>
    </source>
</evidence>
<name>A0A833VMY7_9POAL</name>
<dbReference type="Gene3D" id="2.120.10.30">
    <property type="entry name" value="TolB, C-terminal domain"/>
    <property type="match status" value="1"/>
</dbReference>
<proteinExistence type="predicted"/>
<dbReference type="PANTHER" id="PTHR19328:SF13">
    <property type="entry name" value="HIPL1 PROTEIN"/>
    <property type="match status" value="1"/>
</dbReference>
<feature type="region of interest" description="Disordered" evidence="1">
    <location>
        <begin position="233"/>
        <end position="308"/>
    </location>
</feature>
<sequence>MPPSFTLRFHIFSKPYNRRGAGMPPPGYKWYIPFKRKEFGVEVTEEASCNDNGPATIDEVNLLTKAGNYGWRVYDGFDLFHPNSTPGGSTPPESINPILPTLVMRHSDTHSNLDLAALVAGYVYRARRDPCLYGRYKFIYADLFGFDMWTAEEIPYMSGNFSSERVNFTCTASSPIPCSFVNSTTIPAFGYIYSFGQDNNKDVLLLASTGVYRIVRSHRCGYTCNLDPYYPSPDDVQPPSYPPTATPIEAPSYQPPTASPVEPPSYQQPTASPVQPPSSDQQPTASPIEPTSSPPVAAPTSLGPSEFN</sequence>